<comment type="caution">
    <text evidence="1">The sequence shown here is derived from an EMBL/GenBank/DDBJ whole genome shotgun (WGS) entry which is preliminary data.</text>
</comment>
<keyword evidence="2" id="KW-1185">Reference proteome</keyword>
<gene>
    <name evidence="1" type="ORF">K7862_35800</name>
</gene>
<dbReference type="Gene3D" id="3.30.530.20">
    <property type="match status" value="1"/>
</dbReference>
<proteinExistence type="predicted"/>
<evidence type="ECO:0000313" key="2">
    <source>
        <dbReference type="Proteomes" id="UP000778578"/>
    </source>
</evidence>
<reference evidence="1 2" key="1">
    <citation type="submission" date="2021-08" db="EMBL/GenBank/DDBJ databases">
        <title>WGS of actinomycetes from Thailand.</title>
        <authorList>
            <person name="Thawai C."/>
        </authorList>
    </citation>
    <scope>NUCLEOTIDE SEQUENCE [LARGE SCALE GENOMIC DNA]</scope>
    <source>
        <strain evidence="1 2">PLK6-54</strain>
    </source>
</reference>
<sequence>MSRKPPRPSHGSQHHDGGLPFVDVHEVLVAAPADAVWRSLARQVVHQKITGNEVLARVLDTAAKRASGTALAEGATVPGFTVAESSPGERLRLVGRHRFSRYALVFTLAPRPTGTVLAAHTYAEFPGMTGFVYRRLVIGSGAHRLLVRRMLRSVRHHAETDGAR</sequence>
<name>A0ABS7QKN1_9ACTN</name>
<dbReference type="SUPFAM" id="SSF55961">
    <property type="entry name" value="Bet v1-like"/>
    <property type="match status" value="1"/>
</dbReference>
<evidence type="ECO:0008006" key="3">
    <source>
        <dbReference type="Google" id="ProtNLM"/>
    </source>
</evidence>
<dbReference type="InterPro" id="IPR023393">
    <property type="entry name" value="START-like_dom_sf"/>
</dbReference>
<dbReference type="EMBL" id="JAINZZ010000097">
    <property type="protein sequence ID" value="MBY8882960.1"/>
    <property type="molecule type" value="Genomic_DNA"/>
</dbReference>
<evidence type="ECO:0000313" key="1">
    <source>
        <dbReference type="EMBL" id="MBY8882960.1"/>
    </source>
</evidence>
<dbReference type="Proteomes" id="UP000778578">
    <property type="component" value="Unassembled WGS sequence"/>
</dbReference>
<accession>A0ABS7QKN1</accession>
<organism evidence="1 2">
    <name type="scientific">Actinacidiphila acidipaludis</name>
    <dbReference type="NCBI Taxonomy" id="2873382"/>
    <lineage>
        <taxon>Bacteria</taxon>
        <taxon>Bacillati</taxon>
        <taxon>Actinomycetota</taxon>
        <taxon>Actinomycetes</taxon>
        <taxon>Kitasatosporales</taxon>
        <taxon>Streptomycetaceae</taxon>
        <taxon>Actinacidiphila</taxon>
    </lineage>
</organism>
<protein>
    <recommendedName>
        <fullName evidence="3">DUF2867 domain-containing protein</fullName>
    </recommendedName>
</protein>